<reference evidence="1" key="1">
    <citation type="submission" date="2024-07" db="EMBL/GenBank/DDBJ databases">
        <title>Whole genome sequence of bacterial strains from algal surface.</title>
        <authorList>
            <person name="Kumar P."/>
        </authorList>
    </citation>
    <scope>NUCLEOTIDE SEQUENCE</scope>
    <source>
        <strain evidence="1">PP-1MA</strain>
    </source>
</reference>
<dbReference type="NCBIfam" id="NF047376">
    <property type="entry name" value="TAA_AbiEi"/>
    <property type="match status" value="1"/>
</dbReference>
<gene>
    <name evidence="1" type="ORF">AB8S08_11390</name>
</gene>
<evidence type="ECO:0000313" key="1">
    <source>
        <dbReference type="EMBL" id="XDV09349.1"/>
    </source>
</evidence>
<organism evidence="1">
    <name type="scientific">Pseudidiomarina sp. PP-1MA</name>
    <dbReference type="NCBI Taxonomy" id="3237706"/>
    <lineage>
        <taxon>Bacteria</taxon>
        <taxon>Pseudomonadati</taxon>
        <taxon>Pseudomonadota</taxon>
        <taxon>Gammaproteobacteria</taxon>
        <taxon>Alteromonadales</taxon>
        <taxon>Idiomarinaceae</taxon>
        <taxon>Pseudidiomarina</taxon>
    </lineage>
</organism>
<dbReference type="InterPro" id="IPR059220">
    <property type="entry name" value="AbiEi"/>
</dbReference>
<dbReference type="RefSeq" id="WP_369742817.1">
    <property type="nucleotide sequence ID" value="NZ_CP165718.1"/>
</dbReference>
<evidence type="ECO:0008006" key="2">
    <source>
        <dbReference type="Google" id="ProtNLM"/>
    </source>
</evidence>
<proteinExistence type="predicted"/>
<name>A0AB39X965_9GAMM</name>
<dbReference type="AlphaFoldDB" id="A0AB39X965"/>
<dbReference type="EMBL" id="CP165718">
    <property type="protein sequence ID" value="XDV09349.1"/>
    <property type="molecule type" value="Genomic_DNA"/>
</dbReference>
<sequence length="182" mass="20438">MKQLDAIRKLSDFDKQGRYVYALSDLGKIFHEDTEANLRAGIKRLIKDGILVRASNGVFVYIPARSKGSSTLELVARTIRRGEYNYVSLESALSEYGAISQIPIDRLTVMTTGRSGEFKTPFGTIEFIHTKRNVIDILDNSVDVGRPLRLATQAAAYRDLKQVGRNLHLVDTEVKVAWHISE</sequence>
<accession>A0AB39X965</accession>
<protein>
    <recommendedName>
        <fullName evidence="2">Transcriptional regulator, AbiEi antitoxin, Type IV TA system</fullName>
    </recommendedName>
</protein>